<evidence type="ECO:0000313" key="3">
    <source>
        <dbReference type="Proteomes" id="UP000192927"/>
    </source>
</evidence>
<evidence type="ECO:0000256" key="1">
    <source>
        <dbReference type="SAM" id="MobiDB-lite"/>
    </source>
</evidence>
<dbReference type="EMBL" id="FWEW01001482">
    <property type="protein sequence ID" value="SLM37262.1"/>
    <property type="molecule type" value="Genomic_DNA"/>
</dbReference>
<dbReference type="CDD" id="cd12148">
    <property type="entry name" value="fungal_TF_MHR"/>
    <property type="match status" value="1"/>
</dbReference>
<feature type="region of interest" description="Disordered" evidence="1">
    <location>
        <begin position="1"/>
        <end position="20"/>
    </location>
</feature>
<dbReference type="AlphaFoldDB" id="A0A1W5D2R7"/>
<organism evidence="2 3">
    <name type="scientific">Lasallia pustulata</name>
    <dbReference type="NCBI Taxonomy" id="136370"/>
    <lineage>
        <taxon>Eukaryota</taxon>
        <taxon>Fungi</taxon>
        <taxon>Dikarya</taxon>
        <taxon>Ascomycota</taxon>
        <taxon>Pezizomycotina</taxon>
        <taxon>Lecanoromycetes</taxon>
        <taxon>OSLEUM clade</taxon>
        <taxon>Umbilicariomycetidae</taxon>
        <taxon>Umbilicariales</taxon>
        <taxon>Umbilicariaceae</taxon>
        <taxon>Lasallia</taxon>
    </lineage>
</organism>
<dbReference type="Proteomes" id="UP000192927">
    <property type="component" value="Unassembled WGS sequence"/>
</dbReference>
<proteinExistence type="predicted"/>
<sequence>MLDIIARKPNDAAETDEPSNSDLTFGITAAKLAKIIAPVQQAICPTSKTISVDLQKDVREAFKALKVTMPSYLQPGANTMDPIQEIQQSLINATMNTVMLIISSHFVMGLPSNVSQRSDLLDTWDNAISILDLFHNLSQHTPHTRNLAYHLLWSDTCRAAFTASMVLSRLRNIESDSTISTRPQHTLSTFHESLIGYLTHLYHFWLAKSHQGSIAAKTCLLFGVIQAVTSHLLTDFNSPRVVDKLLGVGVRAAEHTVAEMKQAMQRRSYYLTSTNPSLGTCSNSSATASTLPTPDSTVDSVMANPGMAFDEGRLVDPFAQMSDAECADIMGGVDFASFAEDFAMPLPSVEPPPALNDADTFAKWVEEVGF</sequence>
<keyword evidence="3" id="KW-1185">Reference proteome</keyword>
<name>A0A1W5D2R7_9LECA</name>
<feature type="compositionally biased region" description="Basic and acidic residues" evidence="1">
    <location>
        <begin position="1"/>
        <end position="11"/>
    </location>
</feature>
<evidence type="ECO:0000313" key="2">
    <source>
        <dbReference type="EMBL" id="SLM37262.1"/>
    </source>
</evidence>
<reference evidence="3" key="1">
    <citation type="submission" date="2017-03" db="EMBL/GenBank/DDBJ databases">
        <authorList>
            <person name="Sharma R."/>
            <person name="Thines M."/>
        </authorList>
    </citation>
    <scope>NUCLEOTIDE SEQUENCE [LARGE SCALE GENOMIC DNA]</scope>
</reference>
<protein>
    <submittedName>
        <fullName evidence="2">Uncharacterized protein</fullName>
    </submittedName>
</protein>
<accession>A0A1W5D2R7</accession>